<evidence type="ECO:0000256" key="2">
    <source>
        <dbReference type="ARBA" id="ARBA00006426"/>
    </source>
</evidence>
<dbReference type="InterPro" id="IPR023795">
    <property type="entry name" value="Serpin_CS"/>
</dbReference>
<keyword evidence="11" id="KW-1185">Reference proteome</keyword>
<dbReference type="EMBL" id="JAFJMO010000004">
    <property type="protein sequence ID" value="KAJ8279683.1"/>
    <property type="molecule type" value="Genomic_DNA"/>
</dbReference>
<organism evidence="10 11">
    <name type="scientific">Conger conger</name>
    <name type="common">Conger eel</name>
    <name type="synonym">Muraena conger</name>
    <dbReference type="NCBI Taxonomy" id="82655"/>
    <lineage>
        <taxon>Eukaryota</taxon>
        <taxon>Metazoa</taxon>
        <taxon>Chordata</taxon>
        <taxon>Craniata</taxon>
        <taxon>Vertebrata</taxon>
        <taxon>Euteleostomi</taxon>
        <taxon>Actinopterygii</taxon>
        <taxon>Neopterygii</taxon>
        <taxon>Teleostei</taxon>
        <taxon>Anguilliformes</taxon>
        <taxon>Congridae</taxon>
        <taxon>Conger</taxon>
    </lineage>
</organism>
<dbReference type="FunFam" id="2.30.39.10:FF:000001">
    <property type="entry name" value="Serpin family B member 2"/>
    <property type="match status" value="1"/>
</dbReference>
<evidence type="ECO:0000256" key="1">
    <source>
        <dbReference type="ARBA" id="ARBA00004496"/>
    </source>
</evidence>
<comment type="subcellular location">
    <subcellularLocation>
        <location evidence="1">Cytoplasm</location>
    </subcellularLocation>
</comment>
<dbReference type="PANTHER" id="PTHR11461:SF204">
    <property type="entry name" value="SERPIN B6"/>
    <property type="match status" value="1"/>
</dbReference>
<evidence type="ECO:0000256" key="6">
    <source>
        <dbReference type="ARBA" id="ARBA00022990"/>
    </source>
</evidence>
<dbReference type="SMART" id="SM00093">
    <property type="entry name" value="SERPIN"/>
    <property type="match status" value="1"/>
</dbReference>
<keyword evidence="5" id="KW-0722">Serine protease inhibitor</keyword>
<keyword evidence="4" id="KW-0646">Protease inhibitor</keyword>
<comment type="caution">
    <text evidence="10">The sequence shown here is derived from an EMBL/GenBank/DDBJ whole genome shotgun (WGS) entry which is preliminary data.</text>
</comment>
<dbReference type="GO" id="GO:0005737">
    <property type="term" value="C:cytoplasm"/>
    <property type="evidence" value="ECO:0007669"/>
    <property type="project" value="UniProtKB-SubCell"/>
</dbReference>
<gene>
    <name evidence="10" type="ORF">COCON_G00067490</name>
</gene>
<sequence>MIFNIFNFQNESKPVQMMGQTGKFGLAFIPEVNCQILEMPYIGKELSMLIILPKEIEDDSTGLERLERELTYNKLIEWTQPEKMESIRNDLVVSKVVHKAFVEVNEEGTEAAAATAVTMMLGCAMPPPDQFIADHPFLFFIRHNPTQSIFFYGRFCSP</sequence>
<dbReference type="PANTHER" id="PTHR11461">
    <property type="entry name" value="SERINE PROTEASE INHIBITOR, SERPIN"/>
    <property type="match status" value="1"/>
</dbReference>
<dbReference type="OrthoDB" id="671595at2759"/>
<proteinExistence type="inferred from homology"/>
<keyword evidence="3" id="KW-0963">Cytoplasm</keyword>
<dbReference type="PROSITE" id="PS00284">
    <property type="entry name" value="SERPIN"/>
    <property type="match status" value="1"/>
</dbReference>
<dbReference type="GO" id="GO:0005615">
    <property type="term" value="C:extracellular space"/>
    <property type="evidence" value="ECO:0007669"/>
    <property type="project" value="InterPro"/>
</dbReference>
<dbReference type="Proteomes" id="UP001152803">
    <property type="component" value="Unassembled WGS sequence"/>
</dbReference>
<dbReference type="Gene3D" id="3.30.497.10">
    <property type="entry name" value="Antithrombin, subunit I, domain 2"/>
    <property type="match status" value="1"/>
</dbReference>
<comment type="subunit">
    <text evidence="7">Forms a complex with the monomeric form of beta-tryptase.</text>
</comment>
<evidence type="ECO:0000313" key="11">
    <source>
        <dbReference type="Proteomes" id="UP001152803"/>
    </source>
</evidence>
<dbReference type="AlphaFoldDB" id="A0A9Q1DSL5"/>
<reference evidence="10" key="1">
    <citation type="journal article" date="2023" name="Science">
        <title>Genome structures resolve the early diversification of teleost fishes.</title>
        <authorList>
            <person name="Parey E."/>
            <person name="Louis A."/>
            <person name="Montfort J."/>
            <person name="Bouchez O."/>
            <person name="Roques C."/>
            <person name="Iampietro C."/>
            <person name="Lluch J."/>
            <person name="Castinel A."/>
            <person name="Donnadieu C."/>
            <person name="Desvignes T."/>
            <person name="Floi Bucao C."/>
            <person name="Jouanno E."/>
            <person name="Wen M."/>
            <person name="Mejri S."/>
            <person name="Dirks R."/>
            <person name="Jansen H."/>
            <person name="Henkel C."/>
            <person name="Chen W.J."/>
            <person name="Zahm M."/>
            <person name="Cabau C."/>
            <person name="Klopp C."/>
            <person name="Thompson A.W."/>
            <person name="Robinson-Rechavi M."/>
            <person name="Braasch I."/>
            <person name="Lecointre G."/>
            <person name="Bobe J."/>
            <person name="Postlethwait J.H."/>
            <person name="Berthelot C."/>
            <person name="Roest Crollius H."/>
            <person name="Guiguen Y."/>
        </authorList>
    </citation>
    <scope>NUCLEOTIDE SEQUENCE</scope>
    <source>
        <strain evidence="10">Concon-B</strain>
    </source>
</reference>
<evidence type="ECO:0000256" key="7">
    <source>
        <dbReference type="ARBA" id="ARBA00038828"/>
    </source>
</evidence>
<evidence type="ECO:0000256" key="8">
    <source>
        <dbReference type="ARBA" id="ARBA00039202"/>
    </source>
</evidence>
<dbReference type="InterPro" id="IPR036186">
    <property type="entry name" value="Serpin_sf"/>
</dbReference>
<evidence type="ECO:0000259" key="9">
    <source>
        <dbReference type="SMART" id="SM00093"/>
    </source>
</evidence>
<dbReference type="Gene3D" id="2.30.39.10">
    <property type="entry name" value="Alpha-1-antitrypsin, domain 1"/>
    <property type="match status" value="2"/>
</dbReference>
<dbReference type="InterPro" id="IPR042178">
    <property type="entry name" value="Serpin_sf_1"/>
</dbReference>
<dbReference type="SUPFAM" id="SSF56574">
    <property type="entry name" value="Serpins"/>
    <property type="match status" value="1"/>
</dbReference>
<dbReference type="GO" id="GO:0004867">
    <property type="term" value="F:serine-type endopeptidase inhibitor activity"/>
    <property type="evidence" value="ECO:0007669"/>
    <property type="project" value="UniProtKB-KW"/>
</dbReference>
<dbReference type="InterPro" id="IPR000215">
    <property type="entry name" value="Serpin_fam"/>
</dbReference>
<feature type="domain" description="Serpin" evidence="9">
    <location>
        <begin position="3"/>
        <end position="158"/>
    </location>
</feature>
<name>A0A9Q1DSL5_CONCO</name>
<evidence type="ECO:0000256" key="4">
    <source>
        <dbReference type="ARBA" id="ARBA00022690"/>
    </source>
</evidence>
<keyword evidence="6" id="KW-0007">Acetylation</keyword>
<evidence type="ECO:0000256" key="5">
    <source>
        <dbReference type="ARBA" id="ARBA00022900"/>
    </source>
</evidence>
<dbReference type="InterPro" id="IPR023796">
    <property type="entry name" value="Serpin_dom"/>
</dbReference>
<dbReference type="InterPro" id="IPR042185">
    <property type="entry name" value="Serpin_sf_2"/>
</dbReference>
<evidence type="ECO:0000313" key="10">
    <source>
        <dbReference type="EMBL" id="KAJ8279683.1"/>
    </source>
</evidence>
<accession>A0A9Q1DSL5</accession>
<evidence type="ECO:0000256" key="3">
    <source>
        <dbReference type="ARBA" id="ARBA00022490"/>
    </source>
</evidence>
<protein>
    <recommendedName>
        <fullName evidence="8">Serpin B6</fullName>
    </recommendedName>
</protein>
<dbReference type="Pfam" id="PF00079">
    <property type="entry name" value="Serpin"/>
    <property type="match status" value="2"/>
</dbReference>
<comment type="similarity">
    <text evidence="2">Belongs to the serpin family. Ov-serpin subfamily.</text>
</comment>